<evidence type="ECO:0000259" key="2">
    <source>
        <dbReference type="Pfam" id="PF04909"/>
    </source>
</evidence>
<dbReference type="Pfam" id="PF04909">
    <property type="entry name" value="Amidohydro_2"/>
    <property type="match status" value="1"/>
</dbReference>
<dbReference type="Gene3D" id="3.20.20.140">
    <property type="entry name" value="Metal-dependent hydrolases"/>
    <property type="match status" value="1"/>
</dbReference>
<name>A0A318HRX8_9MYCO</name>
<dbReference type="AlphaFoldDB" id="A0A318HRX8"/>
<dbReference type="InterPro" id="IPR006680">
    <property type="entry name" value="Amidohydro-rel"/>
</dbReference>
<gene>
    <name evidence="3" type="ORF">C8E89_111189</name>
</gene>
<protein>
    <submittedName>
        <fullName evidence="3">Amidohydrolase family protein</fullName>
    </submittedName>
</protein>
<dbReference type="EMBL" id="QJJU01000011">
    <property type="protein sequence ID" value="PXX07405.1"/>
    <property type="molecule type" value="Genomic_DNA"/>
</dbReference>
<dbReference type="Proteomes" id="UP000247781">
    <property type="component" value="Unassembled WGS sequence"/>
</dbReference>
<evidence type="ECO:0000313" key="3">
    <source>
        <dbReference type="EMBL" id="PXX07405.1"/>
    </source>
</evidence>
<evidence type="ECO:0000313" key="4">
    <source>
        <dbReference type="Proteomes" id="UP000247781"/>
    </source>
</evidence>
<keyword evidence="1" id="KW-0456">Lyase</keyword>
<dbReference type="GO" id="GO:0016831">
    <property type="term" value="F:carboxy-lyase activity"/>
    <property type="evidence" value="ECO:0007669"/>
    <property type="project" value="InterPro"/>
</dbReference>
<dbReference type="GO" id="GO:0016787">
    <property type="term" value="F:hydrolase activity"/>
    <property type="evidence" value="ECO:0007669"/>
    <property type="project" value="UniProtKB-KW"/>
</dbReference>
<keyword evidence="4" id="KW-1185">Reference proteome</keyword>
<dbReference type="SUPFAM" id="SSF51556">
    <property type="entry name" value="Metallo-dependent hydrolases"/>
    <property type="match status" value="1"/>
</dbReference>
<proteinExistence type="predicted"/>
<feature type="domain" description="Amidohydrolase-related" evidence="2">
    <location>
        <begin position="40"/>
        <end position="270"/>
    </location>
</feature>
<sequence>MTKAIDCLINVHFGETEKQPTWMLKVRDDYFKGPESMFAPVDLTELLDEMDEQGVAKAILMDNVAKPSTTARKFVEAKPDRFALAMGGVNLLRPMPALRELSAVVADLPVAYAVVGPSFWGDGQYPPSDAVYYPLYTKCAELGLPLCINTGLPGPPIPGEVQNPIHLDRVCVRFPELKLCMIHGADPWWDIAIRLMIKYENLHLMTSAWSPKRLPESLLHYMRTRGSTKVIYASDWPVLKMRRVVPEALALDLPADALENYLYNNAHNFFFGPKEEH</sequence>
<dbReference type="InterPro" id="IPR032465">
    <property type="entry name" value="ACMSD"/>
</dbReference>
<organism evidence="3 4">
    <name type="scientific">Mycolicibacterium moriokaense</name>
    <dbReference type="NCBI Taxonomy" id="39691"/>
    <lineage>
        <taxon>Bacteria</taxon>
        <taxon>Bacillati</taxon>
        <taxon>Actinomycetota</taxon>
        <taxon>Actinomycetes</taxon>
        <taxon>Mycobacteriales</taxon>
        <taxon>Mycobacteriaceae</taxon>
        <taxon>Mycolicibacterium</taxon>
    </lineage>
</organism>
<dbReference type="PANTHER" id="PTHR21240:SF19">
    <property type="entry name" value="CATALYTIC_ HYDROLASE"/>
    <property type="match status" value="1"/>
</dbReference>
<reference evidence="3 4" key="2">
    <citation type="submission" date="2018-06" db="EMBL/GenBank/DDBJ databases">
        <title>Sequencing of bacterial isolates from soil warming experiment in Harvard Forest, Massachusetts, USA.</title>
        <authorList>
            <person name="Deangelis K.PhD."/>
        </authorList>
    </citation>
    <scope>NUCLEOTIDE SEQUENCE [LARGE SCALE GENOMIC DNA]</scope>
    <source>
        <strain evidence="3 4">GAS496</strain>
    </source>
</reference>
<reference evidence="4" key="1">
    <citation type="submission" date="2018-05" db="EMBL/GenBank/DDBJ databases">
        <authorList>
            <person name="Deangelis K."/>
            <person name="Huntemann M."/>
            <person name="Clum A."/>
            <person name="Pillay M."/>
            <person name="Palaniappan K."/>
            <person name="Varghese N."/>
            <person name="Mikhailova N."/>
            <person name="Stamatis D."/>
            <person name="Reddy T."/>
            <person name="Daum C."/>
            <person name="Shapiro N."/>
            <person name="Ivanova N."/>
            <person name="Kyrpides N."/>
            <person name="Woyke T."/>
        </authorList>
    </citation>
    <scope>NUCLEOTIDE SEQUENCE [LARGE SCALE GENOMIC DNA]</scope>
    <source>
        <strain evidence="4">GAS496</strain>
    </source>
</reference>
<keyword evidence="3" id="KW-0378">Hydrolase</keyword>
<dbReference type="InterPro" id="IPR032466">
    <property type="entry name" value="Metal_Hydrolase"/>
</dbReference>
<evidence type="ECO:0000256" key="1">
    <source>
        <dbReference type="ARBA" id="ARBA00023239"/>
    </source>
</evidence>
<accession>A0A318HRX8</accession>
<dbReference type="PANTHER" id="PTHR21240">
    <property type="entry name" value="2-AMINO-3-CARBOXYLMUCONATE-6-SEMIALDEHYDE DECARBOXYLASE"/>
    <property type="match status" value="1"/>
</dbReference>
<comment type="caution">
    <text evidence="3">The sequence shown here is derived from an EMBL/GenBank/DDBJ whole genome shotgun (WGS) entry which is preliminary data.</text>
</comment>
<dbReference type="RefSeq" id="WP_235658421.1">
    <property type="nucleotide sequence ID" value="NZ_QJJU01000011.1"/>
</dbReference>